<keyword evidence="1" id="KW-0479">Metal-binding</keyword>
<dbReference type="GO" id="GO:0008270">
    <property type="term" value="F:zinc ion binding"/>
    <property type="evidence" value="ECO:0007669"/>
    <property type="project" value="UniProtKB-KW"/>
</dbReference>
<comment type="caution">
    <text evidence="6">The sequence shown here is derived from an EMBL/GenBank/DDBJ whole genome shotgun (WGS) entry which is preliminary data.</text>
</comment>
<keyword evidence="2 4" id="KW-0863">Zinc-finger</keyword>
<evidence type="ECO:0000313" key="7">
    <source>
        <dbReference type="Proteomes" id="UP001162060"/>
    </source>
</evidence>
<dbReference type="AlphaFoldDB" id="A0AAV1TIT7"/>
<evidence type="ECO:0000256" key="3">
    <source>
        <dbReference type="ARBA" id="ARBA00022833"/>
    </source>
</evidence>
<keyword evidence="3" id="KW-0862">Zinc</keyword>
<dbReference type="InterPro" id="IPR011011">
    <property type="entry name" value="Znf_FYVE_PHD"/>
</dbReference>
<dbReference type="Pfam" id="PF01363">
    <property type="entry name" value="FYVE"/>
    <property type="match status" value="1"/>
</dbReference>
<name>A0AAV1TIT7_9STRA</name>
<dbReference type="PROSITE" id="PS50178">
    <property type="entry name" value="ZF_FYVE"/>
    <property type="match status" value="1"/>
</dbReference>
<dbReference type="Gene3D" id="3.30.40.10">
    <property type="entry name" value="Zinc/RING finger domain, C3HC4 (zinc finger)"/>
    <property type="match status" value="1"/>
</dbReference>
<feature type="domain" description="FYVE-type" evidence="5">
    <location>
        <begin position="289"/>
        <end position="355"/>
    </location>
</feature>
<dbReference type="InterPro" id="IPR000306">
    <property type="entry name" value="Znf_FYVE"/>
</dbReference>
<accession>A0AAV1TIT7</accession>
<dbReference type="PANTHER" id="PTHR43102:SF2">
    <property type="entry name" value="GAF DOMAIN-CONTAINING PROTEIN"/>
    <property type="match status" value="1"/>
</dbReference>
<dbReference type="InterPro" id="IPR013083">
    <property type="entry name" value="Znf_RING/FYVE/PHD"/>
</dbReference>
<gene>
    <name evidence="6" type="ORF">PM001_LOCUS7539</name>
</gene>
<dbReference type="SUPFAM" id="SSF57903">
    <property type="entry name" value="FYVE/PHD zinc finger"/>
    <property type="match status" value="1"/>
</dbReference>
<organism evidence="6 7">
    <name type="scientific">Peronospora matthiolae</name>
    <dbReference type="NCBI Taxonomy" id="2874970"/>
    <lineage>
        <taxon>Eukaryota</taxon>
        <taxon>Sar</taxon>
        <taxon>Stramenopiles</taxon>
        <taxon>Oomycota</taxon>
        <taxon>Peronosporomycetes</taxon>
        <taxon>Peronosporales</taxon>
        <taxon>Peronosporaceae</taxon>
        <taxon>Peronospora</taxon>
    </lineage>
</organism>
<proteinExistence type="predicted"/>
<dbReference type="PANTHER" id="PTHR43102">
    <property type="entry name" value="SLR1143 PROTEIN"/>
    <property type="match status" value="1"/>
</dbReference>
<reference evidence="6" key="1">
    <citation type="submission" date="2024-01" db="EMBL/GenBank/DDBJ databases">
        <authorList>
            <person name="Webb A."/>
        </authorList>
    </citation>
    <scope>NUCLEOTIDE SEQUENCE</scope>
    <source>
        <strain evidence="6">Pm1</strain>
    </source>
</reference>
<dbReference type="Proteomes" id="UP001162060">
    <property type="component" value="Unassembled WGS sequence"/>
</dbReference>
<evidence type="ECO:0000313" key="6">
    <source>
        <dbReference type="EMBL" id="CAK7922262.1"/>
    </source>
</evidence>
<protein>
    <recommendedName>
        <fullName evidence="5">FYVE-type domain-containing protein</fullName>
    </recommendedName>
</protein>
<dbReference type="EMBL" id="CAKLBY020000065">
    <property type="protein sequence ID" value="CAK7922262.1"/>
    <property type="molecule type" value="Genomic_DNA"/>
</dbReference>
<evidence type="ECO:0000256" key="1">
    <source>
        <dbReference type="ARBA" id="ARBA00022723"/>
    </source>
</evidence>
<evidence type="ECO:0000256" key="2">
    <source>
        <dbReference type="ARBA" id="ARBA00022771"/>
    </source>
</evidence>
<dbReference type="InterPro" id="IPR017455">
    <property type="entry name" value="Znf_FYVE-rel"/>
</dbReference>
<evidence type="ECO:0000256" key="4">
    <source>
        <dbReference type="PROSITE-ProRule" id="PRU00091"/>
    </source>
</evidence>
<evidence type="ECO:0000259" key="5">
    <source>
        <dbReference type="PROSITE" id="PS50178"/>
    </source>
</evidence>
<sequence>MQAVQEVVRPSLERTLSQSLGAELMECDQGPIELSPARHREIMSSVYKSLENVRTSRVPGDSNLSAWKVKLHKRNVAYYIDKTSVLHGQTRCCAVGYTHATVDELVGLFLPAEKRAMLQNTGILFDNVVDVDVVSTLRSPTKERPMSSVYVRRVNCQTSGPWSSRETYAIVATDVIPQSDGSTVGYCLWESIDNQDIAQAVRTTSFRHPTSFRSGFYFRQPGTTESASGDSTQGQTEIVYMVGIESGVWATSRFALEKHGSSVRRLCSHVRHKHLNPSTFVTKMQWESKCSAKSCGQCDKRFHMLSNRVNCHACGHVVCRSCTSKEPMALHVCFGCLKKAGLPAPASAEKMQLCERQRHVHSSSTTKTFEQSSIAVVYADVNDHDGVDTGEWAISTVGIPIQLSRKNAVCV</sequence>